<gene>
    <name evidence="1" type="ORF">S12H4_34308</name>
</gene>
<accession>X1SAK9</accession>
<dbReference type="EMBL" id="BARW01020291">
    <property type="protein sequence ID" value="GAI89993.1"/>
    <property type="molecule type" value="Genomic_DNA"/>
</dbReference>
<evidence type="ECO:0000313" key="1">
    <source>
        <dbReference type="EMBL" id="GAI89993.1"/>
    </source>
</evidence>
<name>X1SAK9_9ZZZZ</name>
<protein>
    <submittedName>
        <fullName evidence="1">Uncharacterized protein</fullName>
    </submittedName>
</protein>
<dbReference type="AlphaFoldDB" id="X1SAK9"/>
<reference evidence="1" key="1">
    <citation type="journal article" date="2014" name="Front. Microbiol.">
        <title>High frequency of phylogenetically diverse reductive dehalogenase-homologous genes in deep subseafloor sedimentary metagenomes.</title>
        <authorList>
            <person name="Kawai M."/>
            <person name="Futagami T."/>
            <person name="Toyoda A."/>
            <person name="Takaki Y."/>
            <person name="Nishi S."/>
            <person name="Hori S."/>
            <person name="Arai W."/>
            <person name="Tsubouchi T."/>
            <person name="Morono Y."/>
            <person name="Uchiyama I."/>
            <person name="Ito T."/>
            <person name="Fujiyama A."/>
            <person name="Inagaki F."/>
            <person name="Takami H."/>
        </authorList>
    </citation>
    <scope>NUCLEOTIDE SEQUENCE</scope>
    <source>
        <strain evidence="1">Expedition CK06-06</strain>
    </source>
</reference>
<proteinExistence type="predicted"/>
<sequence length="30" mass="3181">MNKIKKIANNLITPGGTLSQRVIKGGRANS</sequence>
<feature type="non-terminal residue" evidence="1">
    <location>
        <position position="30"/>
    </location>
</feature>
<comment type="caution">
    <text evidence="1">The sequence shown here is derived from an EMBL/GenBank/DDBJ whole genome shotgun (WGS) entry which is preliminary data.</text>
</comment>
<organism evidence="1">
    <name type="scientific">marine sediment metagenome</name>
    <dbReference type="NCBI Taxonomy" id="412755"/>
    <lineage>
        <taxon>unclassified sequences</taxon>
        <taxon>metagenomes</taxon>
        <taxon>ecological metagenomes</taxon>
    </lineage>
</organism>